<dbReference type="PANTHER" id="PTHR15069">
    <property type="entry name" value="PROTEASOME ASSEMBLY CHAPERONE 1"/>
    <property type="match status" value="1"/>
</dbReference>
<dbReference type="GO" id="GO:0070628">
    <property type="term" value="F:proteasome binding"/>
    <property type="evidence" value="ECO:0007669"/>
    <property type="project" value="TreeGrafter"/>
</dbReference>
<dbReference type="InterPro" id="IPR016565">
    <property type="entry name" value="Proteasome_assmbl_chp_1"/>
</dbReference>
<evidence type="ECO:0000256" key="2">
    <source>
        <dbReference type="ARBA" id="ARBA00019180"/>
    </source>
</evidence>
<dbReference type="PANTHER" id="PTHR15069:SF1">
    <property type="entry name" value="PROTEASOME ASSEMBLY CHAPERONE 1"/>
    <property type="match status" value="1"/>
</dbReference>
<organism evidence="4 5">
    <name type="scientific">Lucilia cuprina</name>
    <name type="common">Green bottle fly</name>
    <name type="synonym">Australian sheep blowfly</name>
    <dbReference type="NCBI Taxonomy" id="7375"/>
    <lineage>
        <taxon>Eukaryota</taxon>
        <taxon>Metazoa</taxon>
        <taxon>Ecdysozoa</taxon>
        <taxon>Arthropoda</taxon>
        <taxon>Hexapoda</taxon>
        <taxon>Insecta</taxon>
        <taxon>Pterygota</taxon>
        <taxon>Neoptera</taxon>
        <taxon>Endopterygota</taxon>
        <taxon>Diptera</taxon>
        <taxon>Brachycera</taxon>
        <taxon>Muscomorpha</taxon>
        <taxon>Oestroidea</taxon>
        <taxon>Calliphoridae</taxon>
        <taxon>Luciliinae</taxon>
        <taxon>Lucilia</taxon>
    </lineage>
</organism>
<sequence>MGCPMGFGELNIPSSRAFWDDCDEDECPEKSLEKLLFKYETTEEELQKLTSQAKVMLVIEGTSIAEFAEASLLTNAQKLAEIPSKKSSLHYVASKKMLIAIVEEDLTNSGEITELLLSLAKPDEVITLSIKAKVEYKSENIAAIKDEITFLRSIEGKLNNVEALEAPNFIAGVAAGICSWRSNEGLKVQSYVAYTDNIALDPVAAKPIVKLLHDLDIECLDSYKPKKRDDSHLYM</sequence>
<comment type="similarity">
    <text evidence="1">Belongs to the PSMG1 family.</text>
</comment>
<dbReference type="STRING" id="7375.A0A0L0CD75"/>
<dbReference type="GO" id="GO:0005783">
    <property type="term" value="C:endoplasmic reticulum"/>
    <property type="evidence" value="ECO:0007669"/>
    <property type="project" value="InterPro"/>
</dbReference>
<evidence type="ECO:0000313" key="4">
    <source>
        <dbReference type="EMBL" id="KNC30196.1"/>
    </source>
</evidence>
<accession>A0A0L0CD75</accession>
<evidence type="ECO:0000256" key="3">
    <source>
        <dbReference type="ARBA" id="ARBA00023186"/>
    </source>
</evidence>
<protein>
    <recommendedName>
        <fullName evidence="2">Proteasome assembly chaperone 1</fullName>
    </recommendedName>
</protein>
<reference evidence="4 5" key="1">
    <citation type="journal article" date="2015" name="Nat. Commun.">
        <title>Lucilia cuprina genome unlocks parasitic fly biology to underpin future interventions.</title>
        <authorList>
            <person name="Anstead C.A."/>
            <person name="Korhonen P.K."/>
            <person name="Young N.D."/>
            <person name="Hall R.S."/>
            <person name="Jex A.R."/>
            <person name="Murali S.C."/>
            <person name="Hughes D.S."/>
            <person name="Lee S.F."/>
            <person name="Perry T."/>
            <person name="Stroehlein A.J."/>
            <person name="Ansell B.R."/>
            <person name="Breugelmans B."/>
            <person name="Hofmann A."/>
            <person name="Qu J."/>
            <person name="Dugan S."/>
            <person name="Lee S.L."/>
            <person name="Chao H."/>
            <person name="Dinh H."/>
            <person name="Han Y."/>
            <person name="Doddapaneni H.V."/>
            <person name="Worley K.C."/>
            <person name="Muzny D.M."/>
            <person name="Ioannidis P."/>
            <person name="Waterhouse R.M."/>
            <person name="Zdobnov E.M."/>
            <person name="James P.J."/>
            <person name="Bagnall N.H."/>
            <person name="Kotze A.C."/>
            <person name="Gibbs R.A."/>
            <person name="Richards S."/>
            <person name="Batterham P."/>
            <person name="Gasser R.B."/>
        </authorList>
    </citation>
    <scope>NUCLEOTIDE SEQUENCE [LARGE SCALE GENOMIC DNA]</scope>
    <source>
        <strain evidence="4 5">LS</strain>
        <tissue evidence="4">Full body</tissue>
    </source>
</reference>
<dbReference type="EMBL" id="JRES01000562">
    <property type="protein sequence ID" value="KNC30196.1"/>
    <property type="molecule type" value="Genomic_DNA"/>
</dbReference>
<evidence type="ECO:0000313" key="5">
    <source>
        <dbReference type="Proteomes" id="UP000037069"/>
    </source>
</evidence>
<dbReference type="OrthoDB" id="8015427at2759"/>
<dbReference type="AlphaFoldDB" id="A0A0L0CD75"/>
<dbReference type="GO" id="GO:0080129">
    <property type="term" value="P:proteasome core complex assembly"/>
    <property type="evidence" value="ECO:0007669"/>
    <property type="project" value="TreeGrafter"/>
</dbReference>
<proteinExistence type="inferred from homology"/>
<dbReference type="Proteomes" id="UP000037069">
    <property type="component" value="Unassembled WGS sequence"/>
</dbReference>
<comment type="caution">
    <text evidence="4">The sequence shown here is derived from an EMBL/GenBank/DDBJ whole genome shotgun (WGS) entry which is preliminary data.</text>
</comment>
<keyword evidence="3" id="KW-0143">Chaperone</keyword>
<keyword evidence="5" id="KW-1185">Reference proteome</keyword>
<gene>
    <name evidence="4" type="ORF">FF38_00816</name>
</gene>
<dbReference type="OMA" id="ENSYLYM"/>
<name>A0A0L0CD75_LUCCU</name>
<evidence type="ECO:0000256" key="1">
    <source>
        <dbReference type="ARBA" id="ARBA00005261"/>
    </source>
</evidence>